<dbReference type="Gene3D" id="1.10.286.20">
    <property type="match status" value="1"/>
</dbReference>
<dbReference type="InterPro" id="IPR001437">
    <property type="entry name" value="Tscrpt_elong_fac_GreA/B_C"/>
</dbReference>
<dbReference type="EMBL" id="FOYU01000001">
    <property type="protein sequence ID" value="SFR36948.1"/>
    <property type="molecule type" value="Genomic_DNA"/>
</dbReference>
<keyword evidence="3" id="KW-0648">Protein biosynthesis</keyword>
<dbReference type="Proteomes" id="UP000199424">
    <property type="component" value="Unassembled WGS sequence"/>
</dbReference>
<sequence>MNQQPEIIITKKDLIQIESLLASTKPLPDCADELEGELARANVVANDALPANVVALGSKVTFKIIATGATFTKVLCLPSEVAAIDGGISVFAPIGAAILGLSEGQQIDWDSPRGQQRIEIIEVAHN</sequence>
<dbReference type="GO" id="GO:0032784">
    <property type="term" value="P:regulation of DNA-templated transcription elongation"/>
    <property type="evidence" value="ECO:0007669"/>
    <property type="project" value="InterPro"/>
</dbReference>
<protein>
    <submittedName>
        <fullName evidence="3">GreA/GreB family elongation factor</fullName>
    </submittedName>
</protein>
<feature type="domain" description="Regulator of nucleoside diphosphate kinase N-terminal" evidence="2">
    <location>
        <begin position="5"/>
        <end position="44"/>
    </location>
</feature>
<organism evidence="3 4">
    <name type="scientific">Pseudidiomarina maritima</name>
    <dbReference type="NCBI Taxonomy" id="519453"/>
    <lineage>
        <taxon>Bacteria</taxon>
        <taxon>Pseudomonadati</taxon>
        <taxon>Pseudomonadota</taxon>
        <taxon>Gammaproteobacteria</taxon>
        <taxon>Alteromonadales</taxon>
        <taxon>Idiomarinaceae</taxon>
        <taxon>Pseudidiomarina</taxon>
    </lineage>
</organism>
<evidence type="ECO:0000313" key="4">
    <source>
        <dbReference type="Proteomes" id="UP000199424"/>
    </source>
</evidence>
<keyword evidence="3" id="KW-0251">Elongation factor</keyword>
<dbReference type="PANTHER" id="PTHR30437:SF5">
    <property type="entry name" value="REGULATOR OF NUCLEOSIDE DIPHOSPHATE KINASE"/>
    <property type="match status" value="1"/>
</dbReference>
<feature type="domain" description="Transcription elongation factor GreA/GreB C-terminal" evidence="1">
    <location>
        <begin position="50"/>
        <end position="124"/>
    </location>
</feature>
<evidence type="ECO:0000313" key="3">
    <source>
        <dbReference type="EMBL" id="SFR36948.1"/>
    </source>
</evidence>
<name>A0A1I6G406_9GAMM</name>
<reference evidence="4" key="1">
    <citation type="submission" date="2016-10" db="EMBL/GenBank/DDBJ databases">
        <authorList>
            <person name="Varghese N."/>
            <person name="Submissions S."/>
        </authorList>
    </citation>
    <scope>NUCLEOTIDE SEQUENCE [LARGE SCALE GENOMIC DNA]</scope>
    <source>
        <strain evidence="4">CGMCC 1.7285</strain>
    </source>
</reference>
<dbReference type="InterPro" id="IPR029462">
    <property type="entry name" value="Rnk_N"/>
</dbReference>
<evidence type="ECO:0000259" key="1">
    <source>
        <dbReference type="Pfam" id="PF01272"/>
    </source>
</evidence>
<evidence type="ECO:0000259" key="2">
    <source>
        <dbReference type="Pfam" id="PF14760"/>
    </source>
</evidence>
<dbReference type="SUPFAM" id="SSF54534">
    <property type="entry name" value="FKBP-like"/>
    <property type="match status" value="1"/>
</dbReference>
<dbReference type="Gene3D" id="3.10.50.30">
    <property type="entry name" value="Transcription elongation factor, GreA/GreB, C-terminal domain"/>
    <property type="match status" value="1"/>
</dbReference>
<dbReference type="GO" id="GO:0003677">
    <property type="term" value="F:DNA binding"/>
    <property type="evidence" value="ECO:0007669"/>
    <property type="project" value="InterPro"/>
</dbReference>
<dbReference type="InterPro" id="IPR036953">
    <property type="entry name" value="GreA/GreB_C_sf"/>
</dbReference>
<dbReference type="Pfam" id="PF01272">
    <property type="entry name" value="GreA_GreB"/>
    <property type="match status" value="1"/>
</dbReference>
<dbReference type="GO" id="GO:0003746">
    <property type="term" value="F:translation elongation factor activity"/>
    <property type="evidence" value="ECO:0007669"/>
    <property type="project" value="UniProtKB-KW"/>
</dbReference>
<gene>
    <name evidence="3" type="ORF">SAMN04488070_0132</name>
</gene>
<proteinExistence type="predicted"/>
<dbReference type="RefSeq" id="WP_092854285.1">
    <property type="nucleotide sequence ID" value="NZ_FOYU01000001.1"/>
</dbReference>
<dbReference type="GO" id="GO:0006354">
    <property type="term" value="P:DNA-templated transcription elongation"/>
    <property type="evidence" value="ECO:0007669"/>
    <property type="project" value="TreeGrafter"/>
</dbReference>
<dbReference type="GO" id="GO:0070063">
    <property type="term" value="F:RNA polymerase binding"/>
    <property type="evidence" value="ECO:0007669"/>
    <property type="project" value="InterPro"/>
</dbReference>
<dbReference type="InterPro" id="IPR023459">
    <property type="entry name" value="Tscrpt_elong_fac_GreA/B_fam"/>
</dbReference>
<dbReference type="AlphaFoldDB" id="A0A1I6G406"/>
<accession>A0A1I6G406</accession>
<dbReference type="PANTHER" id="PTHR30437">
    <property type="entry name" value="TRANSCRIPTION ELONGATION FACTOR GREA"/>
    <property type="match status" value="1"/>
</dbReference>
<keyword evidence="4" id="KW-1185">Reference proteome</keyword>
<dbReference type="Pfam" id="PF14760">
    <property type="entry name" value="Rnk_N"/>
    <property type="match status" value="1"/>
</dbReference>
<dbReference type="NCBIfam" id="NF004396">
    <property type="entry name" value="PRK05753.1"/>
    <property type="match status" value="1"/>
</dbReference>